<dbReference type="AlphaFoldDB" id="A0A4Z2HD85"/>
<evidence type="ECO:0000313" key="2">
    <source>
        <dbReference type="EMBL" id="TNN63799.1"/>
    </source>
</evidence>
<gene>
    <name evidence="2" type="ORF">EYF80_026001</name>
</gene>
<accession>A0A4Z2HD85</accession>
<keyword evidence="3" id="KW-1185">Reference proteome</keyword>
<name>A0A4Z2HD85_9TELE</name>
<sequence>MDFHDQIEISGKFWICAGIHTKLKVTGTKTHHSASFSGQDGRGEQRVSQTGSWRDCDQASREGDGGRLVGTDPGFPEEEEKVVSVALPTALLGGKVFGRRSGRPDCMTGGNGRRNCYYGVVKEALHTLVHAGIKKRNWITALRLKPEILFPVLTGVPFRFFFGLRAALMLEGRVLAVAAGLGHEKRPSSSWLPQRTMC</sequence>
<feature type="compositionally biased region" description="Basic and acidic residues" evidence="1">
    <location>
        <begin position="54"/>
        <end position="65"/>
    </location>
</feature>
<reference evidence="2 3" key="1">
    <citation type="submission" date="2019-03" db="EMBL/GenBank/DDBJ databases">
        <title>First draft genome of Liparis tanakae, snailfish: a comprehensive survey of snailfish specific genes.</title>
        <authorList>
            <person name="Kim W."/>
            <person name="Song I."/>
            <person name="Jeong J.-H."/>
            <person name="Kim D."/>
            <person name="Kim S."/>
            <person name="Ryu S."/>
            <person name="Song J.Y."/>
            <person name="Lee S.K."/>
        </authorList>
    </citation>
    <scope>NUCLEOTIDE SEQUENCE [LARGE SCALE GENOMIC DNA]</scope>
    <source>
        <tissue evidence="2">Muscle</tissue>
    </source>
</reference>
<comment type="caution">
    <text evidence="2">The sequence shown here is derived from an EMBL/GenBank/DDBJ whole genome shotgun (WGS) entry which is preliminary data.</text>
</comment>
<dbReference type="EMBL" id="SRLO01000266">
    <property type="protein sequence ID" value="TNN63799.1"/>
    <property type="molecule type" value="Genomic_DNA"/>
</dbReference>
<proteinExistence type="predicted"/>
<evidence type="ECO:0000256" key="1">
    <source>
        <dbReference type="SAM" id="MobiDB-lite"/>
    </source>
</evidence>
<organism evidence="2 3">
    <name type="scientific">Liparis tanakae</name>
    <name type="common">Tanaka's snailfish</name>
    <dbReference type="NCBI Taxonomy" id="230148"/>
    <lineage>
        <taxon>Eukaryota</taxon>
        <taxon>Metazoa</taxon>
        <taxon>Chordata</taxon>
        <taxon>Craniata</taxon>
        <taxon>Vertebrata</taxon>
        <taxon>Euteleostomi</taxon>
        <taxon>Actinopterygii</taxon>
        <taxon>Neopterygii</taxon>
        <taxon>Teleostei</taxon>
        <taxon>Neoteleostei</taxon>
        <taxon>Acanthomorphata</taxon>
        <taxon>Eupercaria</taxon>
        <taxon>Perciformes</taxon>
        <taxon>Cottioidei</taxon>
        <taxon>Cottales</taxon>
        <taxon>Liparidae</taxon>
        <taxon>Liparis</taxon>
    </lineage>
</organism>
<evidence type="ECO:0000313" key="3">
    <source>
        <dbReference type="Proteomes" id="UP000314294"/>
    </source>
</evidence>
<dbReference type="Proteomes" id="UP000314294">
    <property type="component" value="Unassembled WGS sequence"/>
</dbReference>
<protein>
    <submittedName>
        <fullName evidence="2">Uncharacterized protein</fullName>
    </submittedName>
</protein>
<feature type="region of interest" description="Disordered" evidence="1">
    <location>
        <begin position="31"/>
        <end position="73"/>
    </location>
</feature>